<dbReference type="OrthoDB" id="9802264at2"/>
<dbReference type="PANTHER" id="PTHR24220:SF86">
    <property type="entry name" value="ABC TRANSPORTER ABCH.1"/>
    <property type="match status" value="1"/>
</dbReference>
<dbReference type="InterPro" id="IPR017871">
    <property type="entry name" value="ABC_transporter-like_CS"/>
</dbReference>
<evidence type="ECO:0000256" key="4">
    <source>
        <dbReference type="ARBA" id="ARBA00038388"/>
    </source>
</evidence>
<keyword evidence="1" id="KW-0813">Transport</keyword>
<dbReference type="InterPro" id="IPR015854">
    <property type="entry name" value="ABC_transpr_LolD-like"/>
</dbReference>
<dbReference type="GO" id="GO:0005524">
    <property type="term" value="F:ATP binding"/>
    <property type="evidence" value="ECO:0007669"/>
    <property type="project" value="UniProtKB-KW"/>
</dbReference>
<evidence type="ECO:0000256" key="1">
    <source>
        <dbReference type="ARBA" id="ARBA00022448"/>
    </source>
</evidence>
<reference evidence="6 7" key="1">
    <citation type="submission" date="2016-10" db="EMBL/GenBank/DDBJ databases">
        <authorList>
            <person name="de Groot N.N."/>
        </authorList>
    </citation>
    <scope>NUCLEOTIDE SEQUENCE [LARGE SCALE GENOMIC DNA]</scope>
    <source>
        <strain evidence="6 7">DSM 19012</strain>
    </source>
</reference>
<gene>
    <name evidence="6" type="ORF">SAMN05444380_1236</name>
</gene>
<evidence type="ECO:0000313" key="7">
    <source>
        <dbReference type="Proteomes" id="UP000181976"/>
    </source>
</evidence>
<dbReference type="InterPro" id="IPR027417">
    <property type="entry name" value="P-loop_NTPase"/>
</dbReference>
<dbReference type="InParanoid" id="A0A1I2EL18"/>
<dbReference type="SMART" id="SM00382">
    <property type="entry name" value="AAA"/>
    <property type="match status" value="1"/>
</dbReference>
<dbReference type="Gene3D" id="3.40.50.300">
    <property type="entry name" value="P-loop containing nucleotide triphosphate hydrolases"/>
    <property type="match status" value="1"/>
</dbReference>
<dbReference type="SUPFAM" id="SSF52540">
    <property type="entry name" value="P-loop containing nucleoside triphosphate hydrolases"/>
    <property type="match status" value="1"/>
</dbReference>
<dbReference type="GO" id="GO:0022857">
    <property type="term" value="F:transmembrane transporter activity"/>
    <property type="evidence" value="ECO:0007669"/>
    <property type="project" value="UniProtKB-ARBA"/>
</dbReference>
<evidence type="ECO:0000259" key="5">
    <source>
        <dbReference type="PROSITE" id="PS50893"/>
    </source>
</evidence>
<accession>A0A1I2EL18</accession>
<dbReference type="InterPro" id="IPR003439">
    <property type="entry name" value="ABC_transporter-like_ATP-bd"/>
</dbReference>
<dbReference type="PANTHER" id="PTHR24220">
    <property type="entry name" value="IMPORT ATP-BINDING PROTEIN"/>
    <property type="match status" value="1"/>
</dbReference>
<dbReference type="AlphaFoldDB" id="A0A1I2EL18"/>
<dbReference type="InterPro" id="IPR017911">
    <property type="entry name" value="MacB-like_ATP-bd"/>
</dbReference>
<evidence type="ECO:0000256" key="2">
    <source>
        <dbReference type="ARBA" id="ARBA00022741"/>
    </source>
</evidence>
<keyword evidence="7" id="KW-1185">Reference proteome</keyword>
<proteinExistence type="inferred from homology"/>
<evidence type="ECO:0000256" key="3">
    <source>
        <dbReference type="ARBA" id="ARBA00022840"/>
    </source>
</evidence>
<comment type="similarity">
    <text evidence="4">Belongs to the ABC transporter superfamily. Macrolide exporter (TC 3.A.1.122) family.</text>
</comment>
<dbReference type="eggNOG" id="COG1136">
    <property type="taxonomic scope" value="Bacteria"/>
</dbReference>
<evidence type="ECO:0000313" key="6">
    <source>
        <dbReference type="EMBL" id="SFE93071.1"/>
    </source>
</evidence>
<dbReference type="Proteomes" id="UP000181976">
    <property type="component" value="Unassembled WGS sequence"/>
</dbReference>
<dbReference type="CDD" id="cd03255">
    <property type="entry name" value="ABC_MJ0796_LolCDE_FtsE"/>
    <property type="match status" value="1"/>
</dbReference>
<dbReference type="PROSITE" id="PS00211">
    <property type="entry name" value="ABC_TRANSPORTER_1"/>
    <property type="match status" value="1"/>
</dbReference>
<keyword evidence="2" id="KW-0547">Nucleotide-binding</keyword>
<protein>
    <submittedName>
        <fullName evidence="6">Putative ABC transport system ATP-binding protein</fullName>
    </submittedName>
</protein>
<dbReference type="Pfam" id="PF00005">
    <property type="entry name" value="ABC_tran"/>
    <property type="match status" value="1"/>
</dbReference>
<feature type="domain" description="ABC transporter" evidence="5">
    <location>
        <begin position="4"/>
        <end position="227"/>
    </location>
</feature>
<keyword evidence="3 6" id="KW-0067">ATP-binding</keyword>
<dbReference type="GO" id="GO:0098796">
    <property type="term" value="C:membrane protein complex"/>
    <property type="evidence" value="ECO:0007669"/>
    <property type="project" value="UniProtKB-ARBA"/>
</dbReference>
<sequence>MSIITLNKIYKTYNSRQVPVHALKGVDLLFDEGEFTAIVGPSGSGKTTLLNILGGLDDPDSGDVIIDEVYVNRLSGNEKIKFRLNHIGFIFQAYNLIPVLTARENVEFILELQGVPKAERKKRSLQLLEAVGIPEKADVRPRQLSGGQQQRVAVARALASNPRFVLADEPTANLDSTSAENLLSIMHELNQQENTTFIFSTHDERVVKKARRVVTLQDGTIKDDKTI</sequence>
<dbReference type="GO" id="GO:0016887">
    <property type="term" value="F:ATP hydrolysis activity"/>
    <property type="evidence" value="ECO:0007669"/>
    <property type="project" value="InterPro"/>
</dbReference>
<dbReference type="FunFam" id="3.40.50.300:FF:000032">
    <property type="entry name" value="Export ABC transporter ATP-binding protein"/>
    <property type="match status" value="1"/>
</dbReference>
<dbReference type="STRING" id="385682.SAMN05444380_1236"/>
<dbReference type="PROSITE" id="PS50893">
    <property type="entry name" value="ABC_TRANSPORTER_2"/>
    <property type="match status" value="1"/>
</dbReference>
<organism evidence="6 7">
    <name type="scientific">Thermophagus xiamenensis</name>
    <dbReference type="NCBI Taxonomy" id="385682"/>
    <lineage>
        <taxon>Bacteria</taxon>
        <taxon>Pseudomonadati</taxon>
        <taxon>Bacteroidota</taxon>
        <taxon>Bacteroidia</taxon>
        <taxon>Marinilabiliales</taxon>
        <taxon>Marinilabiliaceae</taxon>
        <taxon>Thermophagus</taxon>
    </lineage>
</organism>
<dbReference type="GO" id="GO:0005886">
    <property type="term" value="C:plasma membrane"/>
    <property type="evidence" value="ECO:0007669"/>
    <property type="project" value="TreeGrafter"/>
</dbReference>
<dbReference type="RefSeq" id="WP_010528745.1">
    <property type="nucleotide sequence ID" value="NZ_AFSL01000096.1"/>
</dbReference>
<dbReference type="InterPro" id="IPR003593">
    <property type="entry name" value="AAA+_ATPase"/>
</dbReference>
<name>A0A1I2EL18_9BACT</name>
<dbReference type="EMBL" id="FONA01000023">
    <property type="protein sequence ID" value="SFE93071.1"/>
    <property type="molecule type" value="Genomic_DNA"/>
</dbReference>